<protein>
    <submittedName>
        <fullName evidence="2">Uncharacterized protein</fullName>
    </submittedName>
</protein>
<organism evidence="2 3">
    <name type="scientific">Naematelia encephala</name>
    <dbReference type="NCBI Taxonomy" id="71784"/>
    <lineage>
        <taxon>Eukaryota</taxon>
        <taxon>Fungi</taxon>
        <taxon>Dikarya</taxon>
        <taxon>Basidiomycota</taxon>
        <taxon>Agaricomycotina</taxon>
        <taxon>Tremellomycetes</taxon>
        <taxon>Tremellales</taxon>
        <taxon>Naemateliaceae</taxon>
        <taxon>Naematelia</taxon>
    </lineage>
</organism>
<keyword evidence="3" id="KW-1185">Reference proteome</keyword>
<evidence type="ECO:0000313" key="2">
    <source>
        <dbReference type="EMBL" id="ORY27066.1"/>
    </source>
</evidence>
<dbReference type="EMBL" id="MCFC01000041">
    <property type="protein sequence ID" value="ORY27066.1"/>
    <property type="molecule type" value="Genomic_DNA"/>
</dbReference>
<dbReference type="Proteomes" id="UP000193986">
    <property type="component" value="Unassembled WGS sequence"/>
</dbReference>
<accession>A0A1Y2AX45</accession>
<proteinExistence type="predicted"/>
<gene>
    <name evidence="2" type="ORF">BCR39DRAFT_506375</name>
</gene>
<feature type="compositionally biased region" description="Acidic residues" evidence="1">
    <location>
        <begin position="185"/>
        <end position="195"/>
    </location>
</feature>
<feature type="region of interest" description="Disordered" evidence="1">
    <location>
        <begin position="1"/>
        <end position="47"/>
    </location>
</feature>
<reference evidence="2 3" key="1">
    <citation type="submission" date="2016-07" db="EMBL/GenBank/DDBJ databases">
        <title>Pervasive Adenine N6-methylation of Active Genes in Fungi.</title>
        <authorList>
            <consortium name="DOE Joint Genome Institute"/>
            <person name="Mondo S.J."/>
            <person name="Dannebaum R.O."/>
            <person name="Kuo R.C."/>
            <person name="Labutti K."/>
            <person name="Haridas S."/>
            <person name="Kuo A."/>
            <person name="Salamov A."/>
            <person name="Ahrendt S.R."/>
            <person name="Lipzen A."/>
            <person name="Sullivan W."/>
            <person name="Andreopoulos W.B."/>
            <person name="Clum A."/>
            <person name="Lindquist E."/>
            <person name="Daum C."/>
            <person name="Ramamoorthy G.K."/>
            <person name="Gryganskyi A."/>
            <person name="Culley D."/>
            <person name="Magnuson J.K."/>
            <person name="James T.Y."/>
            <person name="O'Malley M.A."/>
            <person name="Stajich J.E."/>
            <person name="Spatafora J.W."/>
            <person name="Visel A."/>
            <person name="Grigoriev I.V."/>
        </authorList>
    </citation>
    <scope>NUCLEOTIDE SEQUENCE [LARGE SCALE GENOMIC DNA]</scope>
    <source>
        <strain evidence="2 3">68-887.2</strain>
    </source>
</reference>
<feature type="region of interest" description="Disordered" evidence="1">
    <location>
        <begin position="172"/>
        <end position="205"/>
    </location>
</feature>
<sequence length="205" mass="21984">MVAATAVRTRGQKRVDASEPVSCTRPRSPASSGNKQENGSTCRSITSLPRRAICHPERLALLPLDPLPPTESSSPPPSKLSSLRREHTTPCPSTPFRPPCHLTKASAAGLPCRLLRQEGGETAELELQMTYALGFGRGLGAKTAFAARWRGKSRLAEAVTLDEHDHLVTMSKSSGKDVVARKDMNDDDDDAEAEAGDAIVIDDTT</sequence>
<name>A0A1Y2AX45_9TREE</name>
<feature type="compositionally biased region" description="Low complexity" evidence="1">
    <location>
        <begin position="196"/>
        <end position="205"/>
    </location>
</feature>
<evidence type="ECO:0000313" key="3">
    <source>
        <dbReference type="Proteomes" id="UP000193986"/>
    </source>
</evidence>
<comment type="caution">
    <text evidence="2">The sequence shown here is derived from an EMBL/GenBank/DDBJ whole genome shotgun (WGS) entry which is preliminary data.</text>
</comment>
<dbReference type="InParanoid" id="A0A1Y2AX45"/>
<feature type="compositionally biased region" description="Basic and acidic residues" evidence="1">
    <location>
        <begin position="174"/>
        <end position="184"/>
    </location>
</feature>
<feature type="compositionally biased region" description="Polar residues" evidence="1">
    <location>
        <begin position="29"/>
        <end position="47"/>
    </location>
</feature>
<feature type="compositionally biased region" description="Pro residues" evidence="1">
    <location>
        <begin position="65"/>
        <end position="78"/>
    </location>
</feature>
<dbReference type="AlphaFoldDB" id="A0A1Y2AX45"/>
<feature type="region of interest" description="Disordered" evidence="1">
    <location>
        <begin position="63"/>
        <end position="98"/>
    </location>
</feature>
<evidence type="ECO:0000256" key="1">
    <source>
        <dbReference type="SAM" id="MobiDB-lite"/>
    </source>
</evidence>